<dbReference type="PRINTS" id="PR00036">
    <property type="entry name" value="HTHLACI"/>
</dbReference>
<gene>
    <name evidence="5" type="ORF">SAMN05216553_10362</name>
</gene>
<dbReference type="Gene3D" id="1.10.260.40">
    <property type="entry name" value="lambda repressor-like DNA-binding domains"/>
    <property type="match status" value="1"/>
</dbReference>
<dbReference type="Pfam" id="PF13377">
    <property type="entry name" value="Peripla_BP_3"/>
    <property type="match status" value="1"/>
</dbReference>
<keyword evidence="1" id="KW-0805">Transcription regulation</keyword>
<dbReference type="SMART" id="SM00354">
    <property type="entry name" value="HTH_LACI"/>
    <property type="match status" value="1"/>
</dbReference>
<evidence type="ECO:0000313" key="5">
    <source>
        <dbReference type="EMBL" id="SDF74349.1"/>
    </source>
</evidence>
<dbReference type="SUPFAM" id="SSF53822">
    <property type="entry name" value="Periplasmic binding protein-like I"/>
    <property type="match status" value="1"/>
</dbReference>
<dbReference type="STRING" id="200378.SAMN05216553_10362"/>
<name>A0A1G7NM25_9PSEU</name>
<evidence type="ECO:0000259" key="4">
    <source>
        <dbReference type="PROSITE" id="PS50932"/>
    </source>
</evidence>
<protein>
    <submittedName>
        <fullName evidence="5">DNA-binding transcriptional regulator, LacI/PurR family</fullName>
    </submittedName>
</protein>
<sequence length="333" mass="35603">MNTRPPTLEEVAQRAGVSTGTVSRVINNARHVSDKSRRAVQSAITELGYVPNTAARSLATARRGAVVLVISSDDPALFANLFFAEVITGVNAVLEETDLQLMLLLAASARGRERFAKVLQSRGADGVMLLALKENDPLSKMAEDSGLPAVHGGRSLDRPPQWYVDADNRGGARAAVEHLIASGRRNIATITGELDTHAGMSRFMGFREATVLAGLSDARVAHGDFSETSGAAGMKLLLDDHPDLDAVFVASDAMATGALSVLRERGKRVPEDVAVVGFNDIVTAQHTRPALTTVRQPIEALGREMTRMLLRLLNGERPTSLILPTELVVRDSA</sequence>
<evidence type="ECO:0000256" key="1">
    <source>
        <dbReference type="ARBA" id="ARBA00023015"/>
    </source>
</evidence>
<organism evidence="5 6">
    <name type="scientific">Lentzea fradiae</name>
    <dbReference type="NCBI Taxonomy" id="200378"/>
    <lineage>
        <taxon>Bacteria</taxon>
        <taxon>Bacillati</taxon>
        <taxon>Actinomycetota</taxon>
        <taxon>Actinomycetes</taxon>
        <taxon>Pseudonocardiales</taxon>
        <taxon>Pseudonocardiaceae</taxon>
        <taxon>Lentzea</taxon>
    </lineage>
</organism>
<dbReference type="PROSITE" id="PS00356">
    <property type="entry name" value="HTH_LACI_1"/>
    <property type="match status" value="1"/>
</dbReference>
<dbReference type="Gene3D" id="3.40.50.2300">
    <property type="match status" value="2"/>
</dbReference>
<dbReference type="InterPro" id="IPR000843">
    <property type="entry name" value="HTH_LacI"/>
</dbReference>
<feature type="domain" description="HTH lacI-type" evidence="4">
    <location>
        <begin position="6"/>
        <end position="60"/>
    </location>
</feature>
<evidence type="ECO:0000256" key="3">
    <source>
        <dbReference type="ARBA" id="ARBA00023163"/>
    </source>
</evidence>
<dbReference type="InterPro" id="IPR028082">
    <property type="entry name" value="Peripla_BP_I"/>
</dbReference>
<dbReference type="PANTHER" id="PTHR30146:SF109">
    <property type="entry name" value="HTH-TYPE TRANSCRIPTIONAL REGULATOR GALS"/>
    <property type="match status" value="1"/>
</dbReference>
<dbReference type="SUPFAM" id="SSF47413">
    <property type="entry name" value="lambda repressor-like DNA-binding domains"/>
    <property type="match status" value="1"/>
</dbReference>
<proteinExistence type="predicted"/>
<accession>A0A1G7NM25</accession>
<dbReference type="PANTHER" id="PTHR30146">
    <property type="entry name" value="LACI-RELATED TRANSCRIPTIONAL REPRESSOR"/>
    <property type="match status" value="1"/>
</dbReference>
<dbReference type="PROSITE" id="PS50932">
    <property type="entry name" value="HTH_LACI_2"/>
    <property type="match status" value="1"/>
</dbReference>
<dbReference type="GO" id="GO:0003700">
    <property type="term" value="F:DNA-binding transcription factor activity"/>
    <property type="evidence" value="ECO:0007669"/>
    <property type="project" value="TreeGrafter"/>
</dbReference>
<dbReference type="Proteomes" id="UP000199623">
    <property type="component" value="Unassembled WGS sequence"/>
</dbReference>
<keyword evidence="3" id="KW-0804">Transcription</keyword>
<dbReference type="CDD" id="cd06267">
    <property type="entry name" value="PBP1_LacI_sugar_binding-like"/>
    <property type="match status" value="1"/>
</dbReference>
<keyword evidence="2 5" id="KW-0238">DNA-binding</keyword>
<dbReference type="EMBL" id="FNCC01000003">
    <property type="protein sequence ID" value="SDF74349.1"/>
    <property type="molecule type" value="Genomic_DNA"/>
</dbReference>
<dbReference type="InterPro" id="IPR046335">
    <property type="entry name" value="LacI/GalR-like_sensor"/>
</dbReference>
<dbReference type="AlphaFoldDB" id="A0A1G7NM25"/>
<dbReference type="GO" id="GO:0000976">
    <property type="term" value="F:transcription cis-regulatory region binding"/>
    <property type="evidence" value="ECO:0007669"/>
    <property type="project" value="TreeGrafter"/>
</dbReference>
<keyword evidence="6" id="KW-1185">Reference proteome</keyword>
<dbReference type="InterPro" id="IPR010982">
    <property type="entry name" value="Lambda_DNA-bd_dom_sf"/>
</dbReference>
<reference evidence="6" key="1">
    <citation type="submission" date="2016-10" db="EMBL/GenBank/DDBJ databases">
        <authorList>
            <person name="Varghese N."/>
            <person name="Submissions S."/>
        </authorList>
    </citation>
    <scope>NUCLEOTIDE SEQUENCE [LARGE SCALE GENOMIC DNA]</scope>
    <source>
        <strain evidence="6">CGMCC 4.3506</strain>
    </source>
</reference>
<dbReference type="OrthoDB" id="4268837at2"/>
<dbReference type="CDD" id="cd01392">
    <property type="entry name" value="HTH_LacI"/>
    <property type="match status" value="1"/>
</dbReference>
<evidence type="ECO:0000256" key="2">
    <source>
        <dbReference type="ARBA" id="ARBA00023125"/>
    </source>
</evidence>
<evidence type="ECO:0000313" key="6">
    <source>
        <dbReference type="Proteomes" id="UP000199623"/>
    </source>
</evidence>
<dbReference type="RefSeq" id="WP_090047035.1">
    <property type="nucleotide sequence ID" value="NZ_FNCC01000003.1"/>
</dbReference>
<dbReference type="Pfam" id="PF00356">
    <property type="entry name" value="LacI"/>
    <property type="match status" value="1"/>
</dbReference>